<dbReference type="InterPro" id="IPR009112">
    <property type="entry name" value="GTP_CycHdrlase_I_reg"/>
</dbReference>
<proteinExistence type="inferred from homology"/>
<dbReference type="Gene3D" id="3.30.1410.10">
    <property type="entry name" value="GTP cyclohydrolase I feedback regulatory protein GFRP"/>
    <property type="match status" value="2"/>
</dbReference>
<reference evidence="9 10" key="1">
    <citation type="submission" date="2020-08" db="EMBL/GenBank/DDBJ databases">
        <authorList>
            <person name="Hejnol A."/>
        </authorList>
    </citation>
    <scope>NUCLEOTIDE SEQUENCE [LARGE SCALE GENOMIC DNA]</scope>
</reference>
<evidence type="ECO:0000256" key="4">
    <source>
        <dbReference type="ARBA" id="ARBA00020099"/>
    </source>
</evidence>
<sequence length="166" mass="18996">MPYVVISTKVRLESGPCTVGDADSDKELMEYLDATLTKKSGNNFYEYETRYVPRMVLNMLEQRGYYVVAMTGVARDFRCIVGDESSDSNMMGYLDAELVLIPVEGGRSRRLYLTRDSPCQIMNKLERRNYHVIAATGYGQTCTWTLYSNCDKIVPNGHFRVFQSYC</sequence>
<dbReference type="GO" id="GO:0005829">
    <property type="term" value="C:cytosol"/>
    <property type="evidence" value="ECO:0007669"/>
    <property type="project" value="UniProtKB-SubCell"/>
</dbReference>
<gene>
    <name evidence="9" type="ORF">DGYR_LOCUS9331</name>
</gene>
<evidence type="ECO:0000256" key="8">
    <source>
        <dbReference type="ARBA" id="ARBA00032599"/>
    </source>
</evidence>
<keyword evidence="5" id="KW-0963">Cytoplasm</keyword>
<dbReference type="PANTHER" id="PTHR16852">
    <property type="entry name" value="GTP CYCLOHYDROLASE 1 FEEDBACK REGULATORY PROTEIN"/>
    <property type="match status" value="1"/>
</dbReference>
<dbReference type="FunFam" id="3.30.1410.10:FF:000001">
    <property type="entry name" value="GTP cyclohydrolase 1 feedback regulatory protein"/>
    <property type="match status" value="1"/>
</dbReference>
<dbReference type="OrthoDB" id="64291at2759"/>
<accession>A0A7I8W127</accession>
<evidence type="ECO:0000256" key="7">
    <source>
        <dbReference type="ARBA" id="ARBA00023242"/>
    </source>
</evidence>
<keyword evidence="7" id="KW-0539">Nucleus</keyword>
<comment type="similarity">
    <text evidence="3">Belongs to the GFRP family.</text>
</comment>
<evidence type="ECO:0000256" key="1">
    <source>
        <dbReference type="ARBA" id="ARBA00004126"/>
    </source>
</evidence>
<dbReference type="Proteomes" id="UP000549394">
    <property type="component" value="Unassembled WGS sequence"/>
</dbReference>
<dbReference type="PANTHER" id="PTHR16852:SF2">
    <property type="entry name" value="GTP CYCLOHYDROLASE 1 FEEDBACK REGULATORY PROTEIN"/>
    <property type="match status" value="1"/>
</dbReference>
<dbReference type="EMBL" id="CAJFCJ010000014">
    <property type="protein sequence ID" value="CAD5121369.1"/>
    <property type="molecule type" value="Genomic_DNA"/>
</dbReference>
<dbReference type="GO" id="GO:0009890">
    <property type="term" value="P:negative regulation of biosynthetic process"/>
    <property type="evidence" value="ECO:0007669"/>
    <property type="project" value="InterPro"/>
</dbReference>
<dbReference type="Pfam" id="PF06399">
    <property type="entry name" value="GFRP"/>
    <property type="match status" value="2"/>
</dbReference>
<evidence type="ECO:0000313" key="10">
    <source>
        <dbReference type="Proteomes" id="UP000549394"/>
    </source>
</evidence>
<evidence type="ECO:0000313" key="9">
    <source>
        <dbReference type="EMBL" id="CAD5121369.1"/>
    </source>
</evidence>
<organism evidence="9 10">
    <name type="scientific">Dimorphilus gyrociliatus</name>
    <dbReference type="NCBI Taxonomy" id="2664684"/>
    <lineage>
        <taxon>Eukaryota</taxon>
        <taxon>Metazoa</taxon>
        <taxon>Spiralia</taxon>
        <taxon>Lophotrochozoa</taxon>
        <taxon>Annelida</taxon>
        <taxon>Polychaeta</taxon>
        <taxon>Polychaeta incertae sedis</taxon>
        <taxon>Dinophilidae</taxon>
        <taxon>Dimorphilus</taxon>
    </lineage>
</organism>
<evidence type="ECO:0000256" key="2">
    <source>
        <dbReference type="ARBA" id="ARBA00004514"/>
    </source>
</evidence>
<dbReference type="GO" id="GO:0044549">
    <property type="term" value="F:GTP cyclohydrolase binding"/>
    <property type="evidence" value="ECO:0007669"/>
    <property type="project" value="TreeGrafter"/>
</dbReference>
<comment type="caution">
    <text evidence="9">The sequence shown here is derived from an EMBL/GenBank/DDBJ whole genome shotgun (WGS) entry which is preliminary data.</text>
</comment>
<keyword evidence="6" id="KW-0472">Membrane</keyword>
<evidence type="ECO:0000256" key="5">
    <source>
        <dbReference type="ARBA" id="ARBA00022490"/>
    </source>
</evidence>
<evidence type="ECO:0000256" key="3">
    <source>
        <dbReference type="ARBA" id="ARBA00007605"/>
    </source>
</evidence>
<protein>
    <recommendedName>
        <fullName evidence="4">GTP cyclohydrolase 1 feedback regulatory protein</fullName>
    </recommendedName>
    <alternativeName>
        <fullName evidence="8">GTP cyclohydrolase I feedback regulatory protein</fullName>
    </alternativeName>
</protein>
<comment type="subcellular location">
    <subcellularLocation>
        <location evidence="2">Cytoplasm</location>
        <location evidence="2">Cytosol</location>
    </subcellularLocation>
    <subcellularLocation>
        <location evidence="1">Nucleus membrane</location>
    </subcellularLocation>
</comment>
<name>A0A7I8W127_9ANNE</name>
<dbReference type="AlphaFoldDB" id="A0A7I8W127"/>
<evidence type="ECO:0000256" key="6">
    <source>
        <dbReference type="ARBA" id="ARBA00023136"/>
    </source>
</evidence>
<dbReference type="GO" id="GO:0031965">
    <property type="term" value="C:nuclear membrane"/>
    <property type="evidence" value="ECO:0007669"/>
    <property type="project" value="UniProtKB-SubCell"/>
</dbReference>
<dbReference type="SUPFAM" id="SSF69761">
    <property type="entry name" value="GTP cyclohydrolase I feedback regulatory protein, GFRP"/>
    <property type="match status" value="2"/>
</dbReference>
<keyword evidence="10" id="KW-1185">Reference proteome</keyword>
<dbReference type="InterPro" id="IPR036717">
    <property type="entry name" value="GFRP_sf"/>
</dbReference>